<evidence type="ECO:0000256" key="1">
    <source>
        <dbReference type="SAM" id="MobiDB-lite"/>
    </source>
</evidence>
<evidence type="ECO:0008006" key="3">
    <source>
        <dbReference type="Google" id="ProtNLM"/>
    </source>
</evidence>
<dbReference type="EMBL" id="CADCTC010000151">
    <property type="protein sequence ID" value="CAA9259712.1"/>
    <property type="molecule type" value="Genomic_DNA"/>
</dbReference>
<gene>
    <name evidence="2" type="ORF">AVDCRST_MAG77-2509</name>
</gene>
<feature type="region of interest" description="Disordered" evidence="1">
    <location>
        <begin position="1"/>
        <end position="35"/>
    </location>
</feature>
<protein>
    <recommendedName>
        <fullName evidence="3">Methylaspartate mutase</fullName>
    </recommendedName>
</protein>
<accession>A0A6J4ISL6</accession>
<reference evidence="2" key="1">
    <citation type="submission" date="2020-02" db="EMBL/GenBank/DDBJ databases">
        <authorList>
            <person name="Meier V. D."/>
        </authorList>
    </citation>
    <scope>NUCLEOTIDE SEQUENCE</scope>
    <source>
        <strain evidence="2">AVDCRST_MAG77</strain>
    </source>
</reference>
<organism evidence="2">
    <name type="scientific">uncultured Chloroflexota bacterium</name>
    <dbReference type="NCBI Taxonomy" id="166587"/>
    <lineage>
        <taxon>Bacteria</taxon>
        <taxon>Bacillati</taxon>
        <taxon>Chloroflexota</taxon>
        <taxon>environmental samples</taxon>
    </lineage>
</organism>
<evidence type="ECO:0000313" key="2">
    <source>
        <dbReference type="EMBL" id="CAA9259712.1"/>
    </source>
</evidence>
<name>A0A6J4ISL6_9CHLR</name>
<sequence length="635" mass="64847">MHAVVEAPVPEAEPGARWQPAEPRGEATGAGERPGACYPATPMFAPSAPPRAGSPRSTALLAVDAGSVFTKAYLLDDVEGERRLVAVSRVPSTGDDGAVATVTAAQRATAQVLAIAGREADPRGLHARLTSRPGVPRFLPVAPGAEALHALRALLERLPVQLLEPLALDAGSEALLSAVEVHQPDAVIVTAGTTGGAGGSERRATMAVLEALRHGAGDWTLPVVVLASGQVAADAGHALGGAPHAVVEPQDAAGLARELARIGAERAQRTWTEETLSSGAPAVEAAPASSLVGVCAATEMIADHYDVDVLTLDLGASHALAVLATGTSGRRRVVCAARGDLGTRLGRRSILDQAGAQALGSWLPVDHGEEGLRTDARRALVAPAGLPESIEELLAEHAAAREALRLVIADLAVSLGATQAGLPPVDLLIGSGGALACVPRLVQAALILLDAAQPQALTQLALDRATALPLLGHLWATLRADAVGAALERDGLLNLGLCVAPIGAGREGETAVKVEVAYATRSPITVEVPFGAIEVVPLPIGERASLKLWPSRDFDIGLGRGNAATPRAEVEGGAVGIIIDARGRPLQLPATVEKRQAKLLQWLQSTHAYPPLSFVQGQSGSAPGAADLASTGKSS</sequence>
<dbReference type="AlphaFoldDB" id="A0A6J4ISL6"/>
<dbReference type="Pfam" id="PF13941">
    <property type="entry name" value="MutL"/>
    <property type="match status" value="1"/>
</dbReference>
<proteinExistence type="predicted"/>
<dbReference type="InterPro" id="IPR006230">
    <property type="entry name" value="MutL"/>
</dbReference>
<feature type="compositionally biased region" description="Low complexity" evidence="1">
    <location>
        <begin position="1"/>
        <end position="13"/>
    </location>
</feature>
<feature type="region of interest" description="Disordered" evidence="1">
    <location>
        <begin position="615"/>
        <end position="635"/>
    </location>
</feature>